<keyword evidence="8" id="KW-1185">Reference proteome</keyword>
<dbReference type="Proteomes" id="UP000008694">
    <property type="component" value="Unassembled WGS sequence"/>
</dbReference>
<feature type="domain" description="Peptidase C1A papain C-terminal" evidence="6">
    <location>
        <begin position="43"/>
        <end position="265"/>
    </location>
</feature>
<organism evidence="8">
    <name type="scientific">Arabidopsis lyrata subsp. lyrata</name>
    <name type="common">Lyre-leaved rock-cress</name>
    <dbReference type="NCBI Taxonomy" id="81972"/>
    <lineage>
        <taxon>Eukaryota</taxon>
        <taxon>Viridiplantae</taxon>
        <taxon>Streptophyta</taxon>
        <taxon>Embryophyta</taxon>
        <taxon>Tracheophyta</taxon>
        <taxon>Spermatophyta</taxon>
        <taxon>Magnoliopsida</taxon>
        <taxon>eudicotyledons</taxon>
        <taxon>Gunneridae</taxon>
        <taxon>Pentapetalae</taxon>
        <taxon>rosids</taxon>
        <taxon>malvids</taxon>
        <taxon>Brassicales</taxon>
        <taxon>Brassicaceae</taxon>
        <taxon>Camelineae</taxon>
        <taxon>Arabidopsis</taxon>
    </lineage>
</organism>
<name>D7MM92_ARALL</name>
<dbReference type="GO" id="GO:0006508">
    <property type="term" value="P:proteolysis"/>
    <property type="evidence" value="ECO:0007669"/>
    <property type="project" value="UniProtKB-KW"/>
</dbReference>
<dbReference type="eggNOG" id="KOG1543">
    <property type="taxonomic scope" value="Eukaryota"/>
</dbReference>
<comment type="similarity">
    <text evidence="1">Belongs to the peptidase C1 family.</text>
</comment>
<keyword evidence="3" id="KW-0378">Hydrolase</keyword>
<dbReference type="SMART" id="SM00645">
    <property type="entry name" value="Pept_C1"/>
    <property type="match status" value="1"/>
</dbReference>
<evidence type="ECO:0000259" key="6">
    <source>
        <dbReference type="SMART" id="SM00645"/>
    </source>
</evidence>
<evidence type="ECO:0000313" key="7">
    <source>
        <dbReference type="EMBL" id="EFH40749.1"/>
    </source>
</evidence>
<evidence type="ECO:0000256" key="3">
    <source>
        <dbReference type="ARBA" id="ARBA00022801"/>
    </source>
</evidence>
<evidence type="ECO:0000256" key="2">
    <source>
        <dbReference type="ARBA" id="ARBA00022670"/>
    </source>
</evidence>
<reference evidence="8" key="1">
    <citation type="journal article" date="2011" name="Nat. Genet.">
        <title>The Arabidopsis lyrata genome sequence and the basis of rapid genome size change.</title>
        <authorList>
            <person name="Hu T.T."/>
            <person name="Pattyn P."/>
            <person name="Bakker E.G."/>
            <person name="Cao J."/>
            <person name="Cheng J.-F."/>
            <person name="Clark R.M."/>
            <person name="Fahlgren N."/>
            <person name="Fawcett J.A."/>
            <person name="Grimwood J."/>
            <person name="Gundlach H."/>
            <person name="Haberer G."/>
            <person name="Hollister J.D."/>
            <person name="Ossowski S."/>
            <person name="Ottilar R.P."/>
            <person name="Salamov A.A."/>
            <person name="Schneeberger K."/>
            <person name="Spannagl M."/>
            <person name="Wang X."/>
            <person name="Yang L."/>
            <person name="Nasrallah M.E."/>
            <person name="Bergelson J."/>
            <person name="Carrington J.C."/>
            <person name="Gaut B.S."/>
            <person name="Schmutz J."/>
            <person name="Mayer K.F.X."/>
            <person name="Van de Peer Y."/>
            <person name="Grigoriev I.V."/>
            <person name="Nordborg M."/>
            <person name="Weigel D."/>
            <person name="Guo Y.-L."/>
        </authorList>
    </citation>
    <scope>NUCLEOTIDE SEQUENCE [LARGE SCALE GENOMIC DNA]</scope>
    <source>
        <strain evidence="8">cv. MN47</strain>
    </source>
</reference>
<feature type="region of interest" description="Disordered" evidence="5">
    <location>
        <begin position="1"/>
        <end position="40"/>
    </location>
</feature>
<evidence type="ECO:0000313" key="8">
    <source>
        <dbReference type="Proteomes" id="UP000008694"/>
    </source>
</evidence>
<dbReference type="Gramene" id="scaffold_802259.1">
    <property type="protein sequence ID" value="scaffold_802259.1"/>
    <property type="gene ID" value="scaffold_802259.1"/>
</dbReference>
<sequence length="274" mass="30967">MFTRSNRKGGGGNGEEKKNRFTAEEKGKGKMPSKSSKEELWELPPSWDWRDYPGVIGPVMNQKLQAICWAIALVRAVTALLNINLPHENQIVDLSIQHAVNKVHYNKDDGIQNMKRAFSFATGEGFCTASQCTPNTRDNNVFKKLVCRHPDNIHYIKVDEFEYLTNVNDEELQAIVVQQPVIGILRNTNDEFLAIGSGIYRSPSGDVDVNFHQVLIIGYGYDNGKPYWIIQNSYGEGWGNGGFGYVYRRIKSGQGSEFFAVAYPKIRGFPRKPR</sequence>
<evidence type="ECO:0000256" key="5">
    <source>
        <dbReference type="SAM" id="MobiDB-lite"/>
    </source>
</evidence>
<protein>
    <recommendedName>
        <fullName evidence="6">Peptidase C1A papain C-terminal domain-containing protein</fullName>
    </recommendedName>
</protein>
<proteinExistence type="inferred from homology"/>
<dbReference type="InterPro" id="IPR038765">
    <property type="entry name" value="Papain-like_cys_pep_sf"/>
</dbReference>
<dbReference type="STRING" id="81972.D7MM92"/>
<dbReference type="Gene3D" id="3.90.70.10">
    <property type="entry name" value="Cysteine proteinases"/>
    <property type="match status" value="1"/>
</dbReference>
<keyword evidence="4" id="KW-0788">Thiol protease</keyword>
<evidence type="ECO:0000256" key="4">
    <source>
        <dbReference type="ARBA" id="ARBA00022807"/>
    </source>
</evidence>
<dbReference type="InterPro" id="IPR013128">
    <property type="entry name" value="Peptidase_C1A"/>
</dbReference>
<dbReference type="PANTHER" id="PTHR12411">
    <property type="entry name" value="CYSTEINE PROTEASE FAMILY C1-RELATED"/>
    <property type="match status" value="1"/>
</dbReference>
<evidence type="ECO:0000256" key="1">
    <source>
        <dbReference type="ARBA" id="ARBA00008455"/>
    </source>
</evidence>
<dbReference type="SUPFAM" id="SSF54001">
    <property type="entry name" value="Cysteine proteinases"/>
    <property type="match status" value="1"/>
</dbReference>
<dbReference type="HOGENOM" id="CLU_084036_0_0_1"/>
<dbReference type="Pfam" id="PF00112">
    <property type="entry name" value="Peptidase_C1"/>
    <property type="match status" value="1"/>
</dbReference>
<dbReference type="EMBL" id="GL348720">
    <property type="protein sequence ID" value="EFH40749.1"/>
    <property type="molecule type" value="Genomic_DNA"/>
</dbReference>
<keyword evidence="2" id="KW-0645">Protease</keyword>
<dbReference type="AlphaFoldDB" id="D7MM92"/>
<accession>D7MM92</accession>
<gene>
    <name evidence="7" type="ORF">ARALYDRAFT_918859</name>
</gene>
<feature type="compositionally biased region" description="Basic and acidic residues" evidence="5">
    <location>
        <begin position="14"/>
        <end position="28"/>
    </location>
</feature>
<dbReference type="GO" id="GO:0008234">
    <property type="term" value="F:cysteine-type peptidase activity"/>
    <property type="evidence" value="ECO:0007669"/>
    <property type="project" value="UniProtKB-KW"/>
</dbReference>
<dbReference type="InterPro" id="IPR000668">
    <property type="entry name" value="Peptidase_C1A_C"/>
</dbReference>